<feature type="compositionally biased region" description="Low complexity" evidence="5">
    <location>
        <begin position="604"/>
        <end position="618"/>
    </location>
</feature>
<keyword evidence="3 4" id="KW-0813">Transport</keyword>
<dbReference type="GO" id="GO:0030257">
    <property type="term" value="C:type III protein secretion system complex"/>
    <property type="evidence" value="ECO:0007669"/>
    <property type="project" value="UniProtKB-UniRule"/>
</dbReference>
<evidence type="ECO:0000256" key="1">
    <source>
        <dbReference type="ARBA" id="ARBA00004442"/>
    </source>
</evidence>
<dbReference type="Gene3D" id="3.30.1370.120">
    <property type="match status" value="2"/>
</dbReference>
<feature type="region of interest" description="Disordered" evidence="5">
    <location>
        <begin position="604"/>
        <end position="635"/>
    </location>
</feature>
<comment type="subcellular location">
    <subcellularLocation>
        <location evidence="1 3 4">Cell outer membrane</location>
    </subcellularLocation>
</comment>
<keyword evidence="3" id="KW-0998">Cell outer membrane</keyword>
<dbReference type="GO" id="GO:0030254">
    <property type="term" value="P:protein secretion by the type III secretion system"/>
    <property type="evidence" value="ECO:0007669"/>
    <property type="project" value="UniProtKB-UniRule"/>
</dbReference>
<reference evidence="9" key="1">
    <citation type="submission" date="2015-06" db="EMBL/GenBank/DDBJ databases">
        <authorList>
            <person name="Hoefler B.C."/>
            <person name="Straight P.D."/>
        </authorList>
    </citation>
    <scope>NUCLEOTIDE SEQUENCE [LARGE SCALE GENOMIC DNA]</scope>
    <source>
        <strain evidence="9">DSM 25325</strain>
    </source>
</reference>
<dbReference type="GO" id="GO:0009279">
    <property type="term" value="C:cell outer membrane"/>
    <property type="evidence" value="ECO:0007669"/>
    <property type="project" value="UniProtKB-SubCell"/>
</dbReference>
<keyword evidence="9" id="KW-1185">Reference proteome</keyword>
<feature type="signal peptide" evidence="3">
    <location>
        <begin position="1"/>
        <end position="24"/>
    </location>
</feature>
<name>A0A0U3VA07_9BURK</name>
<dbReference type="InterPro" id="IPR003522">
    <property type="entry name" value="T3SS_OM_pore_YscC"/>
</dbReference>
<dbReference type="InterPro" id="IPR005644">
    <property type="entry name" value="NolW-like"/>
</dbReference>
<keyword evidence="2 3" id="KW-0732">Signal</keyword>
<dbReference type="Pfam" id="PF03958">
    <property type="entry name" value="Secretin_N"/>
    <property type="match status" value="1"/>
</dbReference>
<gene>
    <name evidence="3" type="primary">sctC</name>
    <name evidence="8" type="ORF">ABW99_12205</name>
</gene>
<dbReference type="KEGG" id="ptx:ABW99_12205"/>
<dbReference type="AlphaFoldDB" id="A0A0U3VA07"/>
<feature type="chain" id="PRO_5026393350" description="Type 3 secretion system secretin" evidence="3">
    <location>
        <begin position="25"/>
        <end position="658"/>
    </location>
</feature>
<dbReference type="Pfam" id="PF00263">
    <property type="entry name" value="Secretin"/>
    <property type="match status" value="1"/>
</dbReference>
<dbReference type="Gene3D" id="3.55.50.30">
    <property type="match status" value="1"/>
</dbReference>
<proteinExistence type="inferred from homology"/>
<evidence type="ECO:0000259" key="6">
    <source>
        <dbReference type="Pfam" id="PF00263"/>
    </source>
</evidence>
<dbReference type="InterPro" id="IPR038591">
    <property type="entry name" value="NolW-like_sf"/>
</dbReference>
<evidence type="ECO:0000259" key="7">
    <source>
        <dbReference type="Pfam" id="PF03958"/>
    </source>
</evidence>
<dbReference type="HAMAP" id="MF_02219">
    <property type="entry name" value="Type_III_secretin"/>
    <property type="match status" value="1"/>
</dbReference>
<evidence type="ECO:0000256" key="5">
    <source>
        <dbReference type="SAM" id="MobiDB-lite"/>
    </source>
</evidence>
<dbReference type="PRINTS" id="PR01337">
    <property type="entry name" value="TYPE3OMGPROT"/>
</dbReference>
<feature type="domain" description="Type II/III secretion system secretin-like" evidence="6">
    <location>
        <begin position="414"/>
        <end position="575"/>
    </location>
</feature>
<dbReference type="PANTHER" id="PTHR30332:SF5">
    <property type="entry name" value="SPI-1 TYPE 3 SECRETION SYSTEM SECRETIN"/>
    <property type="match status" value="1"/>
</dbReference>
<keyword evidence="3" id="KW-0472">Membrane</keyword>
<comment type="subunit">
    <text evidence="3">The core secretion machinery of the T3SS is composed of approximately 20 different proteins, including cytoplasmic components, a base, an export apparatus and a needle. This subunit is part of the base, which anchors the injectisome in the bacterial cell envelope. Forms a stable homooligomeric complex.</text>
</comment>
<evidence type="ECO:0000256" key="3">
    <source>
        <dbReference type="HAMAP-Rule" id="MF_02219"/>
    </source>
</evidence>
<evidence type="ECO:0000256" key="4">
    <source>
        <dbReference type="RuleBase" id="RU004004"/>
    </source>
</evidence>
<dbReference type="PANTHER" id="PTHR30332">
    <property type="entry name" value="PROBABLE GENERAL SECRETION PATHWAY PROTEIN D"/>
    <property type="match status" value="1"/>
</dbReference>
<dbReference type="Proteomes" id="UP000036700">
    <property type="component" value="Chromosome"/>
</dbReference>
<dbReference type="EMBL" id="CP011568">
    <property type="protein sequence ID" value="ALX34800.1"/>
    <property type="molecule type" value="Genomic_DNA"/>
</dbReference>
<comment type="function">
    <text evidence="3">Component of the type III secretion system (T3SS), also called injectisome, which is used to inject bacterial effector proteins into eukaryotic host cells. Forms a ring-shaped multimeric structure with an apparent central pore in the outer membrane.</text>
</comment>
<keyword evidence="3" id="KW-0653">Protein transport</keyword>
<evidence type="ECO:0000256" key="2">
    <source>
        <dbReference type="ARBA" id="ARBA00022729"/>
    </source>
</evidence>
<dbReference type="GO" id="GO:0015627">
    <property type="term" value="C:type II protein secretion system complex"/>
    <property type="evidence" value="ECO:0007669"/>
    <property type="project" value="TreeGrafter"/>
</dbReference>
<dbReference type="InterPro" id="IPR004846">
    <property type="entry name" value="T2SS/T3SS_dom"/>
</dbReference>
<keyword evidence="3" id="KW-0811">Translocation</keyword>
<protein>
    <recommendedName>
        <fullName evidence="3">Type 3 secretion system secretin</fullName>
        <shortName evidence="3">T3SS secretin</shortName>
    </recommendedName>
</protein>
<comment type="similarity">
    <text evidence="3">Belongs to the bacterial secretin family. T3SS SctC subfamily.</text>
</comment>
<dbReference type="RefSeq" id="WP_052892691.1">
    <property type="nucleotide sequence ID" value="NZ_CP014839.1"/>
</dbReference>
<feature type="domain" description="NolW-like" evidence="7">
    <location>
        <begin position="180"/>
        <end position="326"/>
    </location>
</feature>
<organism evidence="8 9">
    <name type="scientific">Pandoraea thiooxydans</name>
    <dbReference type="NCBI Taxonomy" id="445709"/>
    <lineage>
        <taxon>Bacteria</taxon>
        <taxon>Pseudomonadati</taxon>
        <taxon>Pseudomonadota</taxon>
        <taxon>Betaproteobacteria</taxon>
        <taxon>Burkholderiales</taxon>
        <taxon>Burkholderiaceae</taxon>
        <taxon>Pandoraea</taxon>
    </lineage>
</organism>
<evidence type="ECO:0000313" key="8">
    <source>
        <dbReference type="EMBL" id="ALX34800.1"/>
    </source>
</evidence>
<dbReference type="STRING" id="445709.ABW99_12205"/>
<sequence precursor="true">MAKLWCARLMGIVVALNVLMIAHAAGAELHWKNRPFSIVADNKNVGDFIRELASSQGVTAVINPKVGGVISGKFDGSPAATLNTVCATYGLTWYYDGSFLYVDPASQARTEVFSIPKGSAQELSRVIEAMRIPDRRFPLVISDKENTVYVSGPNRYVDLVKQALNTFSNPSYNDDRAEIRAFPLKYMWASDFSINRDGKEVTVPGMATLLRRLFGLRKAGPGENEPSALEGGATRQLKLAGGSTFNVPNIQLPTMQGNSGGAYGGNRSGLPQFGGTSDLFGAGSSSSNQLPKIEADPAINAVLIRDLPERMSQYKTLIDSLDSRPQLLEIDLTIMDIDTNSLQDLGIDWRVHTKHGDFQFGHGTSPALTFNAATTEAGQTLTDSNGNSITPTGMALTASIGGSLANYLVARVNALAQTGDAQLRATPRVLTLNNTEAMLQDLQTFYVPVSGYQDSSLYGVTVGTSVKVTPLIVKRGSGQMDVKLSIQIDDGNQTGTTTSDNIDIPVVEQRSIVTQTMLREGKSLLIAGFNTDQFQNNKTGIPLLQDIPILGHLFKYTSKSGKHMERFYLLTPRVVVADSNLPPSAVNNGAVPPNAQPVYRGQDAVAGAPQAQASGASPSPAPTPPQVPGTVRPVAVLPARQVVGAASSKPYGSNDSRP</sequence>
<evidence type="ECO:0000313" key="9">
    <source>
        <dbReference type="Proteomes" id="UP000036700"/>
    </source>
</evidence>
<dbReference type="InterPro" id="IPR050810">
    <property type="entry name" value="Bact_Secretion_Sys_Channel"/>
</dbReference>
<accession>A0A0U3VA07</accession>
<dbReference type="NCBIfam" id="TIGR02516">
    <property type="entry name" value="type_III_yscC"/>
    <property type="match status" value="1"/>
</dbReference>